<keyword evidence="2" id="KW-1185">Reference proteome</keyword>
<dbReference type="GeneID" id="14871707"/>
<evidence type="ECO:0000313" key="1">
    <source>
        <dbReference type="EMBL" id="EGG19573.1"/>
    </source>
</evidence>
<dbReference type="RefSeq" id="XP_004357867.1">
    <property type="nucleotide sequence ID" value="XM_004357810.1"/>
</dbReference>
<dbReference type="OrthoDB" id="47923at2759"/>
<organism evidence="1 2">
    <name type="scientific">Cavenderia fasciculata</name>
    <name type="common">Slime mold</name>
    <name type="synonym">Dictyostelium fasciculatum</name>
    <dbReference type="NCBI Taxonomy" id="261658"/>
    <lineage>
        <taxon>Eukaryota</taxon>
        <taxon>Amoebozoa</taxon>
        <taxon>Evosea</taxon>
        <taxon>Eumycetozoa</taxon>
        <taxon>Dictyostelia</taxon>
        <taxon>Acytosteliales</taxon>
        <taxon>Cavenderiaceae</taxon>
        <taxon>Cavenderia</taxon>
    </lineage>
</organism>
<evidence type="ECO:0000313" key="2">
    <source>
        <dbReference type="Proteomes" id="UP000007797"/>
    </source>
</evidence>
<dbReference type="KEGG" id="dfa:DFA_00151"/>
<accession>F4PXR3</accession>
<dbReference type="AlphaFoldDB" id="F4PXR3"/>
<dbReference type="EMBL" id="GL883014">
    <property type="protein sequence ID" value="EGG19573.1"/>
    <property type="molecule type" value="Genomic_DNA"/>
</dbReference>
<reference evidence="2" key="1">
    <citation type="journal article" date="2011" name="Genome Res.">
        <title>Phylogeny-wide analysis of social amoeba genomes highlights ancient origins for complex intercellular communication.</title>
        <authorList>
            <person name="Heidel A.J."/>
            <person name="Lawal H.M."/>
            <person name="Felder M."/>
            <person name="Schilde C."/>
            <person name="Helps N.R."/>
            <person name="Tunggal B."/>
            <person name="Rivero F."/>
            <person name="John U."/>
            <person name="Schleicher M."/>
            <person name="Eichinger L."/>
            <person name="Platzer M."/>
            <person name="Noegel A.A."/>
            <person name="Schaap P."/>
            <person name="Gloeckner G."/>
        </authorList>
    </citation>
    <scope>NUCLEOTIDE SEQUENCE [LARGE SCALE GENOMIC DNA]</scope>
    <source>
        <strain evidence="2">SH3</strain>
    </source>
</reference>
<sequence>MNFFKKLLDPLVEIKSDEEIKEREELGISEELIQFVEKISKFPQSFQDFPLHTVPANTSKKRYIDI</sequence>
<proteinExistence type="predicted"/>
<protein>
    <submittedName>
        <fullName evidence="1">Uncharacterized protein</fullName>
    </submittedName>
</protein>
<name>F4PXR3_CACFS</name>
<dbReference type="Proteomes" id="UP000007797">
    <property type="component" value="Unassembled WGS sequence"/>
</dbReference>
<gene>
    <name evidence="1" type="ORF">DFA_00151</name>
</gene>